<evidence type="ECO:0008006" key="4">
    <source>
        <dbReference type="Google" id="ProtNLM"/>
    </source>
</evidence>
<dbReference type="EMBL" id="BAAADM010000017">
    <property type="protein sequence ID" value="GAA0433521.1"/>
    <property type="molecule type" value="Genomic_DNA"/>
</dbReference>
<accession>A0ABN0Z541</accession>
<dbReference type="Gene3D" id="3.20.20.70">
    <property type="entry name" value="Aldolase class I"/>
    <property type="match status" value="1"/>
</dbReference>
<evidence type="ECO:0000313" key="3">
    <source>
        <dbReference type="Proteomes" id="UP001501459"/>
    </source>
</evidence>
<keyword evidence="1" id="KW-0479">Metal-binding</keyword>
<dbReference type="PANTHER" id="PTHR22976">
    <property type="entry name" value="BIOTIN SYNTHASE"/>
    <property type="match status" value="1"/>
</dbReference>
<dbReference type="PANTHER" id="PTHR22976:SF2">
    <property type="entry name" value="BIOTIN SYNTHASE, MITOCHONDRIAL"/>
    <property type="match status" value="1"/>
</dbReference>
<evidence type="ECO:0000256" key="1">
    <source>
        <dbReference type="ARBA" id="ARBA00022485"/>
    </source>
</evidence>
<evidence type="ECO:0000313" key="2">
    <source>
        <dbReference type="EMBL" id="GAA0433521.1"/>
    </source>
</evidence>
<keyword evidence="3" id="KW-1185">Reference proteome</keyword>
<dbReference type="InterPro" id="IPR013785">
    <property type="entry name" value="Aldolase_TIM"/>
</dbReference>
<dbReference type="InterPro" id="IPR002684">
    <property type="entry name" value="Biotin_synth/BioAB"/>
</dbReference>
<keyword evidence="1" id="KW-0004">4Fe-4S</keyword>
<reference evidence="2 3" key="1">
    <citation type="journal article" date="2019" name="Int. J. Syst. Evol. Microbiol.">
        <title>The Global Catalogue of Microorganisms (GCM) 10K type strain sequencing project: providing services to taxonomists for standard genome sequencing and annotation.</title>
        <authorList>
            <consortium name="The Broad Institute Genomics Platform"/>
            <consortium name="The Broad Institute Genome Sequencing Center for Infectious Disease"/>
            <person name="Wu L."/>
            <person name="Ma J."/>
        </authorList>
    </citation>
    <scope>NUCLEOTIDE SEQUENCE [LARGE SCALE GENOMIC DNA]</scope>
    <source>
        <strain evidence="2 3">JCM 12149</strain>
    </source>
</reference>
<protein>
    <recommendedName>
        <fullName evidence="4">Biotin synthase</fullName>
    </recommendedName>
</protein>
<dbReference type="SUPFAM" id="SSF102114">
    <property type="entry name" value="Radical SAM enzymes"/>
    <property type="match status" value="1"/>
</dbReference>
<sequence length="105" mass="11839">MYKWKELAGKVIYGYEINKEEAIAILQSPNDEVLSLMDGAFQIRKHYYGKKVKLNMMISTKTGLCSENCGYCAQSIDSTAPINKHKMITNSTFAPQNEPVTLDMP</sequence>
<keyword evidence="1" id="KW-0408">Iron</keyword>
<organism evidence="2 3">
    <name type="scientific">Lentibacillus halophilus</name>
    <dbReference type="NCBI Taxonomy" id="295065"/>
    <lineage>
        <taxon>Bacteria</taxon>
        <taxon>Bacillati</taxon>
        <taxon>Bacillota</taxon>
        <taxon>Bacilli</taxon>
        <taxon>Bacillales</taxon>
        <taxon>Bacillaceae</taxon>
        <taxon>Lentibacillus</taxon>
    </lineage>
</organism>
<dbReference type="InterPro" id="IPR058240">
    <property type="entry name" value="rSAM_sf"/>
</dbReference>
<keyword evidence="1" id="KW-0411">Iron-sulfur</keyword>
<proteinExistence type="predicted"/>
<dbReference type="RefSeq" id="WP_343751303.1">
    <property type="nucleotide sequence ID" value="NZ_BAAADM010000017.1"/>
</dbReference>
<gene>
    <name evidence="2" type="ORF">GCM10008983_07680</name>
</gene>
<dbReference type="Proteomes" id="UP001501459">
    <property type="component" value="Unassembled WGS sequence"/>
</dbReference>
<name>A0ABN0Z541_9BACI</name>
<comment type="caution">
    <text evidence="2">The sequence shown here is derived from an EMBL/GenBank/DDBJ whole genome shotgun (WGS) entry which is preliminary data.</text>
</comment>